<proteinExistence type="predicted"/>
<keyword evidence="1" id="KW-1185">Reference proteome</keyword>
<reference evidence="2" key="1">
    <citation type="submission" date="2016-11" db="UniProtKB">
        <authorList>
            <consortium name="WormBaseParasite"/>
        </authorList>
    </citation>
    <scope>IDENTIFICATION</scope>
</reference>
<evidence type="ECO:0000313" key="1">
    <source>
        <dbReference type="Proteomes" id="UP000095281"/>
    </source>
</evidence>
<name>A0A1I8C078_MELHA</name>
<protein>
    <submittedName>
        <fullName evidence="2">DCB domain-containing protein</fullName>
    </submittedName>
</protein>
<organism evidence="1 2">
    <name type="scientific">Meloidogyne hapla</name>
    <name type="common">Root-knot nematode worm</name>
    <dbReference type="NCBI Taxonomy" id="6305"/>
    <lineage>
        <taxon>Eukaryota</taxon>
        <taxon>Metazoa</taxon>
        <taxon>Ecdysozoa</taxon>
        <taxon>Nematoda</taxon>
        <taxon>Chromadorea</taxon>
        <taxon>Rhabditida</taxon>
        <taxon>Tylenchina</taxon>
        <taxon>Tylenchomorpha</taxon>
        <taxon>Tylenchoidea</taxon>
        <taxon>Meloidogynidae</taxon>
        <taxon>Meloidogyninae</taxon>
        <taxon>Meloidogyne</taxon>
    </lineage>
</organism>
<sequence length="237" mass="26097">MEAVLNKLGNQKRQNCIDCFSIALATGRPKLTSIAFEGIQVILRDNAEFGSEQHTPEGQSRAEQLISLLFAIPQWELPANQCQALTVLVQLLSSTDISIRLKDVLNGIEICEQVFYAAAAHANSVRPAARAALTQSLNSYVQNRLAVSYEEEAQGEDDLSHTEHIGARMDITALISELVARMVGRSTVERALGNNNENDLVQKQQPLLLPLDALISILSALETSILERHRPLFNSIK</sequence>
<accession>A0A1I8C078</accession>
<dbReference type="AlphaFoldDB" id="A0A1I8C078"/>
<evidence type="ECO:0000313" key="2">
    <source>
        <dbReference type="WBParaSite" id="MhA1_Contig875.frz3.gene6"/>
    </source>
</evidence>
<dbReference type="Proteomes" id="UP000095281">
    <property type="component" value="Unplaced"/>
</dbReference>
<dbReference type="WBParaSite" id="MhA1_Contig875.frz3.gene6">
    <property type="protein sequence ID" value="MhA1_Contig875.frz3.gene6"/>
    <property type="gene ID" value="MhA1_Contig875.frz3.gene6"/>
</dbReference>